<evidence type="ECO:0000256" key="3">
    <source>
        <dbReference type="ARBA" id="ARBA00022692"/>
    </source>
</evidence>
<dbReference type="EMBL" id="AXCW01000328">
    <property type="protein sequence ID" value="EYR62111.1"/>
    <property type="molecule type" value="Genomic_DNA"/>
</dbReference>
<evidence type="ECO:0000256" key="8">
    <source>
        <dbReference type="ARBA" id="ARBA00023157"/>
    </source>
</evidence>
<comment type="caution">
    <text evidence="13">The sequence shown here is derived from an EMBL/GenBank/DDBJ whole genome shotgun (WGS) entry which is preliminary data.</text>
</comment>
<feature type="transmembrane region" description="Helical" evidence="11">
    <location>
        <begin position="166"/>
        <end position="186"/>
    </location>
</feature>
<dbReference type="CDD" id="cd12922">
    <property type="entry name" value="VKOR_5"/>
    <property type="match status" value="1"/>
</dbReference>
<feature type="transmembrane region" description="Helical" evidence="11">
    <location>
        <begin position="242"/>
        <end position="262"/>
    </location>
</feature>
<keyword evidence="7 11" id="KW-0472">Membrane</keyword>
<dbReference type="GO" id="GO:0016020">
    <property type="term" value="C:membrane"/>
    <property type="evidence" value="ECO:0007669"/>
    <property type="project" value="UniProtKB-SubCell"/>
</dbReference>
<feature type="compositionally biased region" description="Low complexity" evidence="10">
    <location>
        <begin position="37"/>
        <end position="56"/>
    </location>
</feature>
<evidence type="ECO:0000256" key="11">
    <source>
        <dbReference type="SAM" id="Phobius"/>
    </source>
</evidence>
<evidence type="ECO:0000256" key="6">
    <source>
        <dbReference type="ARBA" id="ARBA00023002"/>
    </source>
</evidence>
<keyword evidence="4" id="KW-0874">Quinone</keyword>
<feature type="transmembrane region" description="Helical" evidence="11">
    <location>
        <begin position="79"/>
        <end position="100"/>
    </location>
</feature>
<sequence length="268" mass="28570">MDGEGGRVVTQRTGPGVEPEPEPGRRPAVDDDAVTDPTGPSGTASGTASGRPSGTPHVGLRAGSGVVATIFRIRHHNTFIFTTMLISACVSLLASFVLSVDALRLAENPGLALGCDINAVLSCGTVAQSWQAQLFGFPNAFLGLVAEPVVITIAVASLGGVRFPRWFMFAAQVVYTLGLVFAYWLFAQSTFVIGAMCPWCLLVTVSTTLVFTTLTHVNVRDGNLYLPRRALARLQWAVERDVDLVVVWAWLLGLAVFVLLRYGPALVA</sequence>
<dbReference type="SMART" id="SM00756">
    <property type="entry name" value="VKc"/>
    <property type="match status" value="1"/>
</dbReference>
<evidence type="ECO:0000256" key="9">
    <source>
        <dbReference type="ARBA" id="ARBA00023284"/>
    </source>
</evidence>
<feature type="domain" description="Vitamin K epoxide reductase" evidence="12">
    <location>
        <begin position="77"/>
        <end position="218"/>
    </location>
</feature>
<keyword evidence="3 11" id="KW-0812">Transmembrane</keyword>
<keyword evidence="6" id="KW-0560">Oxidoreductase</keyword>
<keyword evidence="8" id="KW-1015">Disulfide bond</keyword>
<keyword evidence="14" id="KW-1185">Reference proteome</keyword>
<dbReference type="Proteomes" id="UP000019753">
    <property type="component" value="Unassembled WGS sequence"/>
</dbReference>
<evidence type="ECO:0000256" key="4">
    <source>
        <dbReference type="ARBA" id="ARBA00022719"/>
    </source>
</evidence>
<comment type="subcellular location">
    <subcellularLocation>
        <location evidence="1">Membrane</location>
        <topology evidence="1">Multi-pass membrane protein</topology>
    </subcellularLocation>
</comment>
<feature type="transmembrane region" description="Helical" evidence="11">
    <location>
        <begin position="140"/>
        <end position="159"/>
    </location>
</feature>
<evidence type="ECO:0000256" key="5">
    <source>
        <dbReference type="ARBA" id="ARBA00022989"/>
    </source>
</evidence>
<dbReference type="PANTHER" id="PTHR34573:SF1">
    <property type="entry name" value="VITAMIN K EPOXIDE REDUCTASE DOMAIN-CONTAINING PROTEIN"/>
    <property type="match status" value="1"/>
</dbReference>
<dbReference type="InterPro" id="IPR012932">
    <property type="entry name" value="VKOR"/>
</dbReference>
<comment type="similarity">
    <text evidence="2">Belongs to the VKOR family.</text>
</comment>
<dbReference type="PANTHER" id="PTHR34573">
    <property type="entry name" value="VKC DOMAIN-CONTAINING PROTEIN"/>
    <property type="match status" value="1"/>
</dbReference>
<feature type="transmembrane region" description="Helical" evidence="11">
    <location>
        <begin position="192"/>
        <end position="219"/>
    </location>
</feature>
<name>A0A021VLQ9_9CELL</name>
<dbReference type="InterPro" id="IPR041714">
    <property type="entry name" value="VKOR_Actinobacteria"/>
</dbReference>
<accession>A0A021VLQ9</accession>
<protein>
    <submittedName>
        <fullName evidence="13">Vitamin K epoxide reductase</fullName>
    </submittedName>
</protein>
<gene>
    <name evidence="13" type="ORF">N866_11670</name>
</gene>
<reference evidence="13 14" key="1">
    <citation type="submission" date="2014-01" db="EMBL/GenBank/DDBJ databases">
        <title>Actinotalea ferrariae CF5-4.</title>
        <authorList>
            <person name="Chen F."/>
            <person name="Li Y."/>
            <person name="Wang G."/>
        </authorList>
    </citation>
    <scope>NUCLEOTIDE SEQUENCE [LARGE SCALE GENOMIC DNA]</scope>
    <source>
        <strain evidence="13 14">CF5-4</strain>
    </source>
</reference>
<evidence type="ECO:0000259" key="12">
    <source>
        <dbReference type="SMART" id="SM00756"/>
    </source>
</evidence>
<evidence type="ECO:0000256" key="2">
    <source>
        <dbReference type="ARBA" id="ARBA00006214"/>
    </source>
</evidence>
<proteinExistence type="inferred from homology"/>
<keyword evidence="5 11" id="KW-1133">Transmembrane helix</keyword>
<keyword evidence="9" id="KW-0676">Redox-active center</keyword>
<dbReference type="AlphaFoldDB" id="A0A021VLQ9"/>
<evidence type="ECO:0000256" key="1">
    <source>
        <dbReference type="ARBA" id="ARBA00004141"/>
    </source>
</evidence>
<evidence type="ECO:0000256" key="7">
    <source>
        <dbReference type="ARBA" id="ARBA00023136"/>
    </source>
</evidence>
<dbReference type="Gene3D" id="1.20.1440.130">
    <property type="entry name" value="VKOR domain"/>
    <property type="match status" value="1"/>
</dbReference>
<feature type="region of interest" description="Disordered" evidence="10">
    <location>
        <begin position="1"/>
        <end position="58"/>
    </location>
</feature>
<dbReference type="GO" id="GO:0016491">
    <property type="term" value="F:oxidoreductase activity"/>
    <property type="evidence" value="ECO:0007669"/>
    <property type="project" value="UniProtKB-KW"/>
</dbReference>
<dbReference type="Pfam" id="PF07884">
    <property type="entry name" value="VKOR"/>
    <property type="match status" value="1"/>
</dbReference>
<evidence type="ECO:0000313" key="14">
    <source>
        <dbReference type="Proteomes" id="UP000019753"/>
    </source>
</evidence>
<dbReference type="InterPro" id="IPR038354">
    <property type="entry name" value="VKOR_sf"/>
</dbReference>
<evidence type="ECO:0000313" key="13">
    <source>
        <dbReference type="EMBL" id="EYR62111.1"/>
    </source>
</evidence>
<evidence type="ECO:0000256" key="10">
    <source>
        <dbReference type="SAM" id="MobiDB-lite"/>
    </source>
</evidence>
<dbReference type="GO" id="GO:0048038">
    <property type="term" value="F:quinone binding"/>
    <property type="evidence" value="ECO:0007669"/>
    <property type="project" value="UniProtKB-KW"/>
</dbReference>
<organism evidence="13 14">
    <name type="scientific">Actinotalea ferrariae CF5-4</name>
    <dbReference type="NCBI Taxonomy" id="948458"/>
    <lineage>
        <taxon>Bacteria</taxon>
        <taxon>Bacillati</taxon>
        <taxon>Actinomycetota</taxon>
        <taxon>Actinomycetes</taxon>
        <taxon>Micrococcales</taxon>
        <taxon>Cellulomonadaceae</taxon>
        <taxon>Actinotalea</taxon>
    </lineage>
</organism>